<feature type="repeat" description="RCC1" evidence="2">
    <location>
        <begin position="553"/>
        <end position="609"/>
    </location>
</feature>
<gene>
    <name evidence="5" type="ORF">SEMRO_443_G143990.1</name>
</gene>
<dbReference type="CDD" id="cd09917">
    <property type="entry name" value="F-box_SF"/>
    <property type="match status" value="1"/>
</dbReference>
<dbReference type="Pfam" id="PF00646">
    <property type="entry name" value="F-box"/>
    <property type="match status" value="1"/>
</dbReference>
<organism evidence="5 6">
    <name type="scientific">Seminavis robusta</name>
    <dbReference type="NCBI Taxonomy" id="568900"/>
    <lineage>
        <taxon>Eukaryota</taxon>
        <taxon>Sar</taxon>
        <taxon>Stramenopiles</taxon>
        <taxon>Ochrophyta</taxon>
        <taxon>Bacillariophyta</taxon>
        <taxon>Bacillariophyceae</taxon>
        <taxon>Bacillariophycidae</taxon>
        <taxon>Naviculales</taxon>
        <taxon>Naviculaceae</taxon>
        <taxon>Seminavis</taxon>
    </lineage>
</organism>
<evidence type="ECO:0000259" key="4">
    <source>
        <dbReference type="PROSITE" id="PS50181"/>
    </source>
</evidence>
<dbReference type="AlphaFoldDB" id="A0A9N8HFN0"/>
<keyword evidence="6" id="KW-1185">Reference proteome</keyword>
<reference evidence="5" key="1">
    <citation type="submission" date="2020-06" db="EMBL/GenBank/DDBJ databases">
        <authorList>
            <consortium name="Plant Systems Biology data submission"/>
        </authorList>
    </citation>
    <scope>NUCLEOTIDE SEQUENCE</scope>
    <source>
        <strain evidence="5">D6</strain>
    </source>
</reference>
<evidence type="ECO:0000256" key="1">
    <source>
        <dbReference type="ARBA" id="ARBA00022737"/>
    </source>
</evidence>
<feature type="repeat" description="RCC1" evidence="2">
    <location>
        <begin position="279"/>
        <end position="335"/>
    </location>
</feature>
<dbReference type="OrthoDB" id="10256179at2759"/>
<proteinExistence type="predicted"/>
<dbReference type="InterPro" id="IPR036047">
    <property type="entry name" value="F-box-like_dom_sf"/>
</dbReference>
<keyword evidence="5" id="KW-0675">Receptor</keyword>
<dbReference type="SUPFAM" id="SSF50985">
    <property type="entry name" value="RCC1/BLIP-II"/>
    <property type="match status" value="1"/>
</dbReference>
<dbReference type="PROSITE" id="PS00626">
    <property type="entry name" value="RCC1_2"/>
    <property type="match status" value="3"/>
</dbReference>
<accession>A0A9N8HFN0</accession>
<dbReference type="PROSITE" id="PS50181">
    <property type="entry name" value="FBOX"/>
    <property type="match status" value="1"/>
</dbReference>
<evidence type="ECO:0000256" key="2">
    <source>
        <dbReference type="PROSITE-ProRule" id="PRU00235"/>
    </source>
</evidence>
<dbReference type="InterPro" id="IPR000408">
    <property type="entry name" value="Reg_chr_condens"/>
</dbReference>
<evidence type="ECO:0000256" key="3">
    <source>
        <dbReference type="SAM" id="MobiDB-lite"/>
    </source>
</evidence>
<feature type="repeat" description="RCC1" evidence="2">
    <location>
        <begin position="336"/>
        <end position="389"/>
    </location>
</feature>
<comment type="caution">
    <text evidence="5">The sequence shown here is derived from an EMBL/GenBank/DDBJ whole genome shotgun (WGS) entry which is preliminary data.</text>
</comment>
<sequence>MAPRSEEEKQRRKAEYLKRKEERQKLKEQEAKASKSKGSGTDAKKKSSESTGASGPSPLLALPEDALKQVLCSLAARDLGKVSMTCRHMNEALHDVRISFLLSRLRHSPVGPLKEISVCNNIDEARVMIDQSLGGGETGRMIVKRKGKNAKRKNADEFVAYARFLDEAVHGHVPLGFRAEGEKTPALAPRFVSGRFVSASPEHSLCRAGGDGQKCGAGGSGVASWGVGKRGQCGHGKREDEQEPRLIVGGIGYGIRIVQVAAGGGLVRVAHSLLLTSNGKVLSFGTGQYGALGHGYSAAKQLPDILRPTYIEALSHKQCICVAAGELHSAAVTVDGDVYTWGDGFCGQLGLGDKRPAVAPKHVEQGGLEDECVLSVSCGSRHTLAVTEDGEIWSWGLGHFGALGRSFTPFEYDADAAVVALGGEEAAVPVAMGHGAAAQDNEQQVAAEQLRAHLDLLCNLSLDDSSNQCIPMVVESLQLTKAIGASAGHRHSLFLDENGAVYACGAGRSGCLGVGDNDSQMYPVIVSEFVNEKVRIMKLSAGVDISMAVSTTGQVYSWGSMKGGRIGLGAANSYVNIPRRVTIHDDNGDNLKAVDCDCGYVHSLIVALNGTVHVCGGVGTDGKSDGQFEEEGDGPSSAGAGFPRVLPDFNLWHRVPEPKEHVKKEKWKKYGRYEVKGRSKMLSEE</sequence>
<dbReference type="EMBL" id="CAICTM010000442">
    <property type="protein sequence ID" value="CAB9510580.1"/>
    <property type="molecule type" value="Genomic_DNA"/>
</dbReference>
<dbReference type="PRINTS" id="PR00633">
    <property type="entry name" value="RCCNDNSATION"/>
</dbReference>
<evidence type="ECO:0000313" key="6">
    <source>
        <dbReference type="Proteomes" id="UP001153069"/>
    </source>
</evidence>
<name>A0A9N8HFN0_9STRA</name>
<feature type="region of interest" description="Disordered" evidence="3">
    <location>
        <begin position="1"/>
        <end position="60"/>
    </location>
</feature>
<dbReference type="PROSITE" id="PS50012">
    <property type="entry name" value="RCC1_3"/>
    <property type="match status" value="5"/>
</dbReference>
<feature type="domain" description="F-box" evidence="4">
    <location>
        <begin position="56"/>
        <end position="105"/>
    </location>
</feature>
<dbReference type="SUPFAM" id="SSF81383">
    <property type="entry name" value="F-box domain"/>
    <property type="match status" value="1"/>
</dbReference>
<dbReference type="PANTHER" id="PTHR22870:SF360">
    <property type="entry name" value="ULTRAVIOLET-B RECEPTOR UVR8"/>
    <property type="match status" value="1"/>
</dbReference>
<dbReference type="InterPro" id="IPR051210">
    <property type="entry name" value="Ub_ligase/GEF_domain"/>
</dbReference>
<feature type="repeat" description="RCC1" evidence="2">
    <location>
        <begin position="499"/>
        <end position="552"/>
    </location>
</feature>
<dbReference type="Gene3D" id="2.130.10.30">
    <property type="entry name" value="Regulator of chromosome condensation 1/beta-lactamase-inhibitor protein II"/>
    <property type="match status" value="3"/>
</dbReference>
<dbReference type="Pfam" id="PF00415">
    <property type="entry name" value="RCC1"/>
    <property type="match status" value="5"/>
</dbReference>
<feature type="compositionally biased region" description="Basic and acidic residues" evidence="3">
    <location>
        <begin position="1"/>
        <end position="33"/>
    </location>
</feature>
<dbReference type="CDD" id="cd22249">
    <property type="entry name" value="UDM1_RNF168_RNF169-like"/>
    <property type="match status" value="1"/>
</dbReference>
<dbReference type="InterPro" id="IPR001810">
    <property type="entry name" value="F-box_dom"/>
</dbReference>
<dbReference type="Proteomes" id="UP001153069">
    <property type="component" value="Unassembled WGS sequence"/>
</dbReference>
<evidence type="ECO:0000313" key="5">
    <source>
        <dbReference type="EMBL" id="CAB9510580.1"/>
    </source>
</evidence>
<dbReference type="PANTHER" id="PTHR22870">
    <property type="entry name" value="REGULATOR OF CHROMOSOME CONDENSATION"/>
    <property type="match status" value="1"/>
</dbReference>
<protein>
    <submittedName>
        <fullName evidence="5">Ultraviolet-B receptor UVR8</fullName>
    </submittedName>
</protein>
<keyword evidence="1" id="KW-0677">Repeat</keyword>
<dbReference type="InterPro" id="IPR009091">
    <property type="entry name" value="RCC1/BLIP-II"/>
</dbReference>
<feature type="repeat" description="RCC1" evidence="2">
    <location>
        <begin position="220"/>
        <end position="273"/>
    </location>
</feature>